<gene>
    <name evidence="3" type="ORF">VNE69_12201</name>
</gene>
<dbReference type="InterPro" id="IPR000477">
    <property type="entry name" value="RT_dom"/>
</dbReference>
<evidence type="ECO:0000259" key="2">
    <source>
        <dbReference type="PROSITE" id="PS50878"/>
    </source>
</evidence>
<proteinExistence type="predicted"/>
<dbReference type="EMBL" id="CP142737">
    <property type="protein sequence ID" value="WUR05216.1"/>
    <property type="molecule type" value="Genomic_DNA"/>
</dbReference>
<evidence type="ECO:0000256" key="1">
    <source>
        <dbReference type="SAM" id="MobiDB-lite"/>
    </source>
</evidence>
<dbReference type="RefSeq" id="XP_065331361.1">
    <property type="nucleotide sequence ID" value="XM_065475289.1"/>
</dbReference>
<dbReference type="KEGG" id="vnx:VNE69_12201"/>
<dbReference type="Pfam" id="PF00078">
    <property type="entry name" value="RVT_1"/>
    <property type="match status" value="1"/>
</dbReference>
<accession>A0AAX4JHN4</accession>
<dbReference type="PANTHER" id="PTHR19446">
    <property type="entry name" value="REVERSE TRANSCRIPTASES"/>
    <property type="match status" value="1"/>
</dbReference>
<keyword evidence="4" id="KW-1185">Reference proteome</keyword>
<reference evidence="3" key="1">
    <citation type="journal article" date="2024" name="BMC Genomics">
        <title>Functional annotation of a divergent genome using sequence and structure-based similarity.</title>
        <authorList>
            <person name="Svedberg D."/>
            <person name="Winiger R.R."/>
            <person name="Berg A."/>
            <person name="Sharma H."/>
            <person name="Tellgren-Roth C."/>
            <person name="Debrunner-Vossbrinck B.A."/>
            <person name="Vossbrinck C.R."/>
            <person name="Barandun J."/>
        </authorList>
    </citation>
    <scope>NUCLEOTIDE SEQUENCE</scope>
    <source>
        <strain evidence="3">Illinois isolate</strain>
    </source>
</reference>
<sequence length="545" mass="62833">MFASNFENQKYFLKIGIYICKRMRVRTEQEEETEKITKQTSIANIDKLDTEEKEQGPEHTSVPTQSTSETLAAVLVSTEASEEEWPQRVFLSIINRFGRMPRGGWNKATEFFCGKFGSNMSSLEFKGKAKKALTSNSGRQMTARELLVNPTKRRKAEAGSKEGNSLFETELFLKAQKLFLEKLSCIQNKCVDQVERTRKISSLKVDLLKLDATVKANLQAAQICYQEMASKKPKPSSWKESILKKITEIKDKVVLIKKARAFDKLSNEEKREVKKVMRELNMLASLHRDTSEAIAILNERKAIYSRKLEVADRRREYRRENQNFELYRSNFYRKLKCANEVTLKVSKEDISSFWSTMWNKKEQSEDCNSFEEYLLEYIPDSQDQITFPTLQEFAAGCDGIFIFFIKKCEALHPFLYKIVKEVCLDGKEPEAWFYKGITYLIPKGTPTSGNDFRPITCMSNLYKLTTKCTTRVMQLIVESRGLLAENQLGTVRQVQGAKEQAMVNIAVNKEHGNKLKTMWIDVKKAYDSVDHSYLLTCISKLNLPQ</sequence>
<protein>
    <recommendedName>
        <fullName evidence="2">Reverse transcriptase domain-containing protein</fullName>
    </recommendedName>
</protein>
<name>A0AAX4JHN4_9MICR</name>
<organism evidence="3 4">
    <name type="scientific">Vairimorpha necatrix</name>
    <dbReference type="NCBI Taxonomy" id="6039"/>
    <lineage>
        <taxon>Eukaryota</taxon>
        <taxon>Fungi</taxon>
        <taxon>Fungi incertae sedis</taxon>
        <taxon>Microsporidia</taxon>
        <taxon>Nosematidae</taxon>
        <taxon>Vairimorpha</taxon>
    </lineage>
</organism>
<evidence type="ECO:0000313" key="3">
    <source>
        <dbReference type="EMBL" id="WUR05216.1"/>
    </source>
</evidence>
<dbReference type="PROSITE" id="PS50878">
    <property type="entry name" value="RT_POL"/>
    <property type="match status" value="1"/>
</dbReference>
<dbReference type="Proteomes" id="UP001334084">
    <property type="component" value="Chromosome 12"/>
</dbReference>
<feature type="compositionally biased region" description="Basic and acidic residues" evidence="1">
    <location>
        <begin position="46"/>
        <end position="57"/>
    </location>
</feature>
<feature type="region of interest" description="Disordered" evidence="1">
    <location>
        <begin position="29"/>
        <end position="69"/>
    </location>
</feature>
<evidence type="ECO:0000313" key="4">
    <source>
        <dbReference type="Proteomes" id="UP001334084"/>
    </source>
</evidence>
<feature type="domain" description="Reverse transcriptase" evidence="2">
    <location>
        <begin position="422"/>
        <end position="545"/>
    </location>
</feature>
<dbReference type="AlphaFoldDB" id="A0AAX4JHN4"/>
<dbReference type="GeneID" id="90543063"/>